<proteinExistence type="predicted"/>
<dbReference type="HOGENOM" id="CLU_2934365_0_0_6"/>
<accession>B2VB90</accession>
<keyword evidence="2" id="KW-1185">Reference proteome</keyword>
<dbReference type="Proteomes" id="UP000001726">
    <property type="component" value="Plasmid pET46"/>
</dbReference>
<dbReference type="KEGG" id="eta:ETA_pET460270"/>
<dbReference type="AlphaFoldDB" id="B2VB90"/>
<gene>
    <name evidence="1" type="ordered locus">ETA_pET460270</name>
</gene>
<keyword evidence="1" id="KW-0614">Plasmid</keyword>
<name>B2VB90_ERWT9</name>
<geneLocation type="plasmid" evidence="1 2">
    <name>pET46</name>
</geneLocation>
<protein>
    <submittedName>
        <fullName evidence="1">Uncharacterized protein</fullName>
    </submittedName>
</protein>
<dbReference type="EMBL" id="CU468133">
    <property type="protein sequence ID" value="CAO95017.1"/>
    <property type="molecule type" value="Genomic_DNA"/>
</dbReference>
<organism evidence="1 2">
    <name type="scientific">Erwinia tasmaniensis (strain DSM 17950 / CFBP 7177 / CIP 109463 / NCPPB 4357 / Et1/99)</name>
    <dbReference type="NCBI Taxonomy" id="465817"/>
    <lineage>
        <taxon>Bacteria</taxon>
        <taxon>Pseudomonadati</taxon>
        <taxon>Pseudomonadota</taxon>
        <taxon>Gammaproteobacteria</taxon>
        <taxon>Enterobacterales</taxon>
        <taxon>Erwiniaceae</taxon>
        <taxon>Erwinia</taxon>
    </lineage>
</organism>
<evidence type="ECO:0000313" key="2">
    <source>
        <dbReference type="Proteomes" id="UP000001726"/>
    </source>
</evidence>
<evidence type="ECO:0000313" key="1">
    <source>
        <dbReference type="EMBL" id="CAO95017.1"/>
    </source>
</evidence>
<reference evidence="1 2" key="1">
    <citation type="journal article" date="2008" name="Environ. Microbiol.">
        <title>The genome of Erwinia tasmaniensis strain Et1/99, a non-pathogenic bacterium in the genus Erwinia.</title>
        <authorList>
            <person name="Kube M."/>
            <person name="Migdoll A.M."/>
            <person name="Mueller I."/>
            <person name="Kuhl H."/>
            <person name="Beck A."/>
            <person name="Reinhardt R."/>
            <person name="Geider K."/>
        </authorList>
    </citation>
    <scope>NUCLEOTIDE SEQUENCE [LARGE SCALE GENOMIC DNA]</scope>
    <source>
        <strain evidence="2">DSM 17950 / CFBP 7177 / CIP 109463 / NCPPB 4357 / Et1/99</strain>
        <plasmid evidence="2">pET46</plasmid>
    </source>
</reference>
<sequence>MIVFIKIAYYCLFVGSKAKLDFSSNLLEIFLLPPKFIDKKIIYAQKKIQSSDFTYYTNGR</sequence>